<evidence type="ECO:0000256" key="2">
    <source>
        <dbReference type="ARBA" id="ARBA00022763"/>
    </source>
</evidence>
<evidence type="ECO:0000256" key="6">
    <source>
        <dbReference type="SAM" id="MobiDB-lite"/>
    </source>
</evidence>
<keyword evidence="2" id="KW-0227">DNA damage</keyword>
<feature type="compositionally biased region" description="Polar residues" evidence="6">
    <location>
        <begin position="385"/>
        <end position="394"/>
    </location>
</feature>
<dbReference type="InterPro" id="IPR053961">
    <property type="entry name" value="XRCC4_N"/>
</dbReference>
<evidence type="ECO:0000259" key="8">
    <source>
        <dbReference type="Pfam" id="PF11926"/>
    </source>
</evidence>
<organism evidence="9 10">
    <name type="scientific">Sphagnum troendelagicum</name>
    <dbReference type="NCBI Taxonomy" id="128251"/>
    <lineage>
        <taxon>Eukaryota</taxon>
        <taxon>Viridiplantae</taxon>
        <taxon>Streptophyta</taxon>
        <taxon>Embryophyta</taxon>
        <taxon>Bryophyta</taxon>
        <taxon>Sphagnophytina</taxon>
        <taxon>Sphagnopsida</taxon>
        <taxon>Sphagnales</taxon>
        <taxon>Sphagnaceae</taxon>
        <taxon>Sphagnum</taxon>
    </lineage>
</organism>
<evidence type="ECO:0008006" key="11">
    <source>
        <dbReference type="Google" id="ProtNLM"/>
    </source>
</evidence>
<evidence type="ECO:0000313" key="9">
    <source>
        <dbReference type="EMBL" id="CAK9229286.1"/>
    </source>
</evidence>
<comment type="subcellular location">
    <subcellularLocation>
        <location evidence="1">Nucleus</location>
    </subcellularLocation>
</comment>
<feature type="compositionally biased region" description="Polar residues" evidence="6">
    <location>
        <begin position="209"/>
        <end position="219"/>
    </location>
</feature>
<dbReference type="InterPro" id="IPR024593">
    <property type="entry name" value="DUF3444"/>
</dbReference>
<evidence type="ECO:0000256" key="4">
    <source>
        <dbReference type="ARBA" id="ARBA00023242"/>
    </source>
</evidence>
<protein>
    <recommendedName>
        <fullName evidence="11">DUF3444 domain-containing protein</fullName>
    </recommendedName>
</protein>
<evidence type="ECO:0000256" key="1">
    <source>
        <dbReference type="ARBA" id="ARBA00004123"/>
    </source>
</evidence>
<reference evidence="9" key="1">
    <citation type="submission" date="2024-02" db="EMBL/GenBank/DDBJ databases">
        <authorList>
            <consortium name="ELIXIR-Norway"/>
            <consortium name="Elixir Norway"/>
        </authorList>
    </citation>
    <scope>NUCLEOTIDE SEQUENCE</scope>
</reference>
<evidence type="ECO:0000313" key="10">
    <source>
        <dbReference type="Proteomes" id="UP001497512"/>
    </source>
</evidence>
<dbReference type="Gene3D" id="2.170.210.10">
    <property type="entry name" value="DNA double-strand break repair and VJ recombination XRCC4, N-terminal"/>
    <property type="match status" value="1"/>
</dbReference>
<proteinExistence type="predicted"/>
<dbReference type="Pfam" id="PF06632">
    <property type="entry name" value="XRCC4"/>
    <property type="match status" value="1"/>
</dbReference>
<feature type="region of interest" description="Disordered" evidence="6">
    <location>
        <begin position="198"/>
        <end position="245"/>
    </location>
</feature>
<feature type="domain" description="DUF3444" evidence="8">
    <location>
        <begin position="482"/>
        <end position="695"/>
    </location>
</feature>
<keyword evidence="10" id="KW-1185">Reference proteome</keyword>
<feature type="compositionally biased region" description="Basic and acidic residues" evidence="6">
    <location>
        <begin position="284"/>
        <end position="297"/>
    </location>
</feature>
<feature type="region of interest" description="Disordered" evidence="6">
    <location>
        <begin position="279"/>
        <end position="397"/>
    </location>
</feature>
<dbReference type="PANTHER" id="PTHR45089:SF24">
    <property type="entry name" value="DNAJ HEAT SHOCK N-TERMINAL DOMAIN-CONTAINING PROTEIN"/>
    <property type="match status" value="1"/>
</dbReference>
<sequence length="735" mass="81029">MAAASGNRTCVKLVNVQRKSRGLTPTTSLYVKGTWFPDHFLICMSDGIAAWTLSVPESIVTFCSKELGITESEYIDKAHTYLSQQQPGVTYKLSMGKNGTVDLMCLEENSALSVGITLTLFGAESLHVAMEMLEFMMDAHSCLCEEVARNARSHERLKAALEQTVINLNSEKLQLQQELHYLKGENDEERVVKTVGKHKGNVVGNGNGSSTPKSVQGGSAPSYVPSLRATPDESPSSKRASLSGLGWKPPGITAELFTNGCKEGTANWPSLMDKVKLSPAADNEENKKGERSSDRMHVGQWSDVKIQTPSNRNKIAATTTYPSSNLSPEELHSLSPAEGRKRASLTNVHKSPDFQEQGKKAVPSKSPGEKRTGKKQKIADGTKQVPGSSSSPNVNADDKVEKGVKLVTAVGTTPSRSARSTELMGSKASPGKKVLAQQKGNHKSAPLKVHNKGGDKNVEKMEMDFFLQNQLDSGQTDDENHREINVLSADFHDFDENRTEKDFEVNQFWALYDDQDGMPRFYGRISEISLNPFHVSVKWLEPIRPSFPSSWLVKSAGLSASCGEFKPGDLSLQELPAFSHRAEIEWDEKGILKLYPMDGEVWALYKYWDKKQPEVVVGKEKEDDNAAIKFDYDLVAVRSKFSKEHGLKVVPLVKVSGFRTLFTAGHSGLEYWIAAKQLLGRFSHRIPEHRMLGNESPGVPVGSWELDPASTPSEFLIVPPGDHHRDLPAEIMEPL</sequence>
<dbReference type="InterPro" id="IPR038051">
    <property type="entry name" value="XRCC4-like_N_sf"/>
</dbReference>
<feature type="domain" description="XRCC4 N-terminal" evidence="7">
    <location>
        <begin position="29"/>
        <end position="104"/>
    </location>
</feature>
<evidence type="ECO:0000256" key="5">
    <source>
        <dbReference type="SAM" id="Coils"/>
    </source>
</evidence>
<keyword evidence="5" id="KW-0175">Coiled coil</keyword>
<gene>
    <name evidence="9" type="ORF">CSSPTR1EN2_LOCUS19657</name>
</gene>
<dbReference type="EMBL" id="OZ019898">
    <property type="protein sequence ID" value="CAK9229286.1"/>
    <property type="molecule type" value="Genomic_DNA"/>
</dbReference>
<dbReference type="Proteomes" id="UP001497512">
    <property type="component" value="Chromosome 6"/>
</dbReference>
<dbReference type="Pfam" id="PF11926">
    <property type="entry name" value="DUF3444"/>
    <property type="match status" value="1"/>
</dbReference>
<feature type="compositionally biased region" description="Polar residues" evidence="6">
    <location>
        <begin position="305"/>
        <end position="327"/>
    </location>
</feature>
<name>A0ABP0USY3_9BRYO</name>
<evidence type="ECO:0000256" key="3">
    <source>
        <dbReference type="ARBA" id="ARBA00023204"/>
    </source>
</evidence>
<keyword evidence="4" id="KW-0539">Nucleus</keyword>
<accession>A0ABP0USY3</accession>
<feature type="coiled-coil region" evidence="5">
    <location>
        <begin position="144"/>
        <end position="178"/>
    </location>
</feature>
<dbReference type="PANTHER" id="PTHR45089">
    <property type="entry name" value="DNAJ HEAT SHOCK AMINO-TERMINAL DOMAIN PROTEIN-RELATED"/>
    <property type="match status" value="1"/>
</dbReference>
<feature type="compositionally biased region" description="Basic and acidic residues" evidence="6">
    <location>
        <begin position="350"/>
        <end position="359"/>
    </location>
</feature>
<keyword evidence="3" id="KW-0234">DNA repair</keyword>
<evidence type="ECO:0000259" key="7">
    <source>
        <dbReference type="Pfam" id="PF06632"/>
    </source>
</evidence>